<dbReference type="Proteomes" id="UP000236161">
    <property type="component" value="Unassembled WGS sequence"/>
</dbReference>
<reference evidence="1 2" key="1">
    <citation type="journal article" date="2017" name="Nature">
        <title>The Apostasia genome and the evolution of orchids.</title>
        <authorList>
            <person name="Zhang G.Q."/>
            <person name="Liu K.W."/>
            <person name="Li Z."/>
            <person name="Lohaus R."/>
            <person name="Hsiao Y.Y."/>
            <person name="Niu S.C."/>
            <person name="Wang J.Y."/>
            <person name="Lin Y.C."/>
            <person name="Xu Q."/>
            <person name="Chen L.J."/>
            <person name="Yoshida K."/>
            <person name="Fujiwara S."/>
            <person name="Wang Z.W."/>
            <person name="Zhang Y.Q."/>
            <person name="Mitsuda N."/>
            <person name="Wang M."/>
            <person name="Liu G.H."/>
            <person name="Pecoraro L."/>
            <person name="Huang H.X."/>
            <person name="Xiao X.J."/>
            <person name="Lin M."/>
            <person name="Wu X.Y."/>
            <person name="Wu W.L."/>
            <person name="Chen Y.Y."/>
            <person name="Chang S.B."/>
            <person name="Sakamoto S."/>
            <person name="Ohme-Takagi M."/>
            <person name="Yagi M."/>
            <person name="Zeng S.J."/>
            <person name="Shen C.Y."/>
            <person name="Yeh C.M."/>
            <person name="Luo Y.B."/>
            <person name="Tsai W.C."/>
            <person name="Van de Peer Y."/>
            <person name="Liu Z.J."/>
        </authorList>
    </citation>
    <scope>NUCLEOTIDE SEQUENCE [LARGE SCALE GENOMIC DNA]</scope>
    <source>
        <strain evidence="2">cv. Shenzhen</strain>
        <tissue evidence="1">Stem</tissue>
    </source>
</reference>
<protein>
    <submittedName>
        <fullName evidence="1">Uncharacterized protein</fullName>
    </submittedName>
</protein>
<accession>A0A2I0BGJ3</accession>
<dbReference type="PANTHER" id="PTHR37175:SF1">
    <property type="entry name" value="CONSTANS-LIKE PROTEIN-RELATED"/>
    <property type="match status" value="1"/>
</dbReference>
<dbReference type="STRING" id="1088818.A0A2I0BGJ3"/>
<name>A0A2I0BGJ3_9ASPA</name>
<gene>
    <name evidence="1" type="ORF">AXF42_Ash003549</name>
</gene>
<dbReference type="OrthoDB" id="1933769at2759"/>
<evidence type="ECO:0000313" key="1">
    <source>
        <dbReference type="EMBL" id="PKA66892.1"/>
    </source>
</evidence>
<dbReference type="PANTHER" id="PTHR37175">
    <property type="entry name" value="BNAA08G28800D PROTEIN"/>
    <property type="match status" value="1"/>
</dbReference>
<organism evidence="1 2">
    <name type="scientific">Apostasia shenzhenica</name>
    <dbReference type="NCBI Taxonomy" id="1088818"/>
    <lineage>
        <taxon>Eukaryota</taxon>
        <taxon>Viridiplantae</taxon>
        <taxon>Streptophyta</taxon>
        <taxon>Embryophyta</taxon>
        <taxon>Tracheophyta</taxon>
        <taxon>Spermatophyta</taxon>
        <taxon>Magnoliopsida</taxon>
        <taxon>Liliopsida</taxon>
        <taxon>Asparagales</taxon>
        <taxon>Orchidaceae</taxon>
        <taxon>Apostasioideae</taxon>
        <taxon>Apostasia</taxon>
    </lineage>
</organism>
<dbReference type="EMBL" id="KZ451885">
    <property type="protein sequence ID" value="PKA66892.1"/>
    <property type="molecule type" value="Genomic_DNA"/>
</dbReference>
<dbReference type="AlphaFoldDB" id="A0A2I0BGJ3"/>
<evidence type="ECO:0000313" key="2">
    <source>
        <dbReference type="Proteomes" id="UP000236161"/>
    </source>
</evidence>
<keyword evidence="2" id="KW-1185">Reference proteome</keyword>
<proteinExistence type="predicted"/>
<sequence>MVAPEDEELEEETTARELEASILRAFREDESRRTAPLSPENAATIVNAMRGVSFSGYTPEWADRVPEDLWLDYLRRLRGEATAATPRI</sequence>